<evidence type="ECO:0000313" key="3">
    <source>
        <dbReference type="Proteomes" id="UP000694251"/>
    </source>
</evidence>
<dbReference type="PANTHER" id="PTHR31111">
    <property type="entry name" value="BNAA05G37150D PROTEIN-RELATED"/>
    <property type="match status" value="1"/>
</dbReference>
<dbReference type="SMART" id="SM00256">
    <property type="entry name" value="FBOX"/>
    <property type="match status" value="1"/>
</dbReference>
<dbReference type="OrthoDB" id="5319261at2759"/>
<dbReference type="EMBL" id="JAEFBJ010000009">
    <property type="protein sequence ID" value="KAG7573514.1"/>
    <property type="molecule type" value="Genomic_DNA"/>
</dbReference>
<evidence type="ECO:0000259" key="1">
    <source>
        <dbReference type="SMART" id="SM00256"/>
    </source>
</evidence>
<dbReference type="AlphaFoldDB" id="A0A8T2AKQ5"/>
<name>A0A8T2AKQ5_ARASU</name>
<reference evidence="2 3" key="1">
    <citation type="submission" date="2020-12" db="EMBL/GenBank/DDBJ databases">
        <title>Concerted genomic and epigenomic changes stabilize Arabidopsis allopolyploids.</title>
        <authorList>
            <person name="Chen Z."/>
        </authorList>
    </citation>
    <scope>NUCLEOTIDE SEQUENCE [LARGE SCALE GENOMIC DNA]</scope>
    <source>
        <strain evidence="2">As9502</strain>
        <tissue evidence="2">Leaf</tissue>
    </source>
</reference>
<dbReference type="CDD" id="cd22157">
    <property type="entry name" value="F-box_AtFBW1-like"/>
    <property type="match status" value="1"/>
</dbReference>
<dbReference type="InterPro" id="IPR017451">
    <property type="entry name" value="F-box-assoc_interact_dom"/>
</dbReference>
<dbReference type="PANTHER" id="PTHR31111:SF132">
    <property type="entry name" value="F-BOX ASSOCIATED UBIQUITINATION EFFECTOR FAMILY PROTEIN-RELATED"/>
    <property type="match status" value="1"/>
</dbReference>
<organism evidence="2 3">
    <name type="scientific">Arabidopsis suecica</name>
    <name type="common">Swedish thale-cress</name>
    <name type="synonym">Cardaminopsis suecica</name>
    <dbReference type="NCBI Taxonomy" id="45249"/>
    <lineage>
        <taxon>Eukaryota</taxon>
        <taxon>Viridiplantae</taxon>
        <taxon>Streptophyta</taxon>
        <taxon>Embryophyta</taxon>
        <taxon>Tracheophyta</taxon>
        <taxon>Spermatophyta</taxon>
        <taxon>Magnoliopsida</taxon>
        <taxon>eudicotyledons</taxon>
        <taxon>Gunneridae</taxon>
        <taxon>Pentapetalae</taxon>
        <taxon>rosids</taxon>
        <taxon>malvids</taxon>
        <taxon>Brassicales</taxon>
        <taxon>Brassicaceae</taxon>
        <taxon>Camelineae</taxon>
        <taxon>Arabidopsis</taxon>
    </lineage>
</organism>
<keyword evidence="3" id="KW-1185">Reference proteome</keyword>
<protein>
    <submittedName>
        <fullName evidence="2">F-box domain</fullName>
    </submittedName>
</protein>
<sequence>MMKTRACSNLMNEGEKFEQIPFDLVIEILLKLPTKSIARFRCVSKLWDSTFRSPFFTESFFTISSSTSHPKLLISCILDDKTFFFSSPQPQSSSCPTSTTITASFQMSFPIDCLSYICRPVRGLVYGNIGWYFRAPEGSVHFICNPSTGQFLNLPKVKKGWHVVKSYFGYDPIDKQLKVLCMTELYGCTPFLVEHHVLTLGTGKCFSWRMIECDIPHFAAGVGPSDRGNVYDGICINGVLYYLALIHATYDGVPQIICYNFTSEKFSNIKKAQGMEGKLIEYKGKLAMLQPVFYSDQYSSMIKLWVLEDAEKPQWSRYTYVLPSPWMSNIAWTKLRFVGVTTTGEIVFSPLYITDSFFIVYYNPKRNTIITRIRIQGMEAYKNCKAYVFLDHVEDLKLMASI</sequence>
<dbReference type="NCBIfam" id="TIGR01640">
    <property type="entry name" value="F_box_assoc_1"/>
    <property type="match status" value="1"/>
</dbReference>
<proteinExistence type="predicted"/>
<dbReference type="InterPro" id="IPR013187">
    <property type="entry name" value="F-box-assoc_dom_typ3"/>
</dbReference>
<dbReference type="Pfam" id="PF08268">
    <property type="entry name" value="FBA_3"/>
    <property type="match status" value="1"/>
</dbReference>
<feature type="domain" description="F-box" evidence="1">
    <location>
        <begin position="20"/>
        <end position="59"/>
    </location>
</feature>
<dbReference type="InterPro" id="IPR001810">
    <property type="entry name" value="F-box_dom"/>
</dbReference>
<comment type="caution">
    <text evidence="2">The sequence shown here is derived from an EMBL/GenBank/DDBJ whole genome shotgun (WGS) entry which is preliminary data.</text>
</comment>
<dbReference type="Pfam" id="PF00646">
    <property type="entry name" value="F-box"/>
    <property type="match status" value="1"/>
</dbReference>
<dbReference type="Proteomes" id="UP000694251">
    <property type="component" value="Chromosome 9"/>
</dbReference>
<evidence type="ECO:0000313" key="2">
    <source>
        <dbReference type="EMBL" id="KAG7573514.1"/>
    </source>
</evidence>
<gene>
    <name evidence="2" type="ORF">ISN44_As09g017940</name>
</gene>
<accession>A0A8T2AKQ5</accession>